<evidence type="ECO:0000313" key="2">
    <source>
        <dbReference type="EMBL" id="MFB9775389.1"/>
    </source>
</evidence>
<dbReference type="Pfam" id="PF12728">
    <property type="entry name" value="HTH_17"/>
    <property type="match status" value="1"/>
</dbReference>
<dbReference type="InterPro" id="IPR009061">
    <property type="entry name" value="DNA-bd_dom_put_sf"/>
</dbReference>
<accession>A0ABV5WZC5</accession>
<sequence length="68" mass="7863">MSAPPPTKPVPLWTPAQVAEYLAVPEDRLARWRCDRVGPPFVKIGRSVRYHPRQVARWLQGQTRKTNE</sequence>
<evidence type="ECO:0000259" key="1">
    <source>
        <dbReference type="Pfam" id="PF12728"/>
    </source>
</evidence>
<organism evidence="2 3">
    <name type="scientific">Brevibacterium otitidis</name>
    <dbReference type="NCBI Taxonomy" id="53364"/>
    <lineage>
        <taxon>Bacteria</taxon>
        <taxon>Bacillati</taxon>
        <taxon>Actinomycetota</taxon>
        <taxon>Actinomycetes</taxon>
        <taxon>Micrococcales</taxon>
        <taxon>Brevibacteriaceae</taxon>
        <taxon>Brevibacterium</taxon>
    </lineage>
</organism>
<protein>
    <submittedName>
        <fullName evidence="2">Helix-turn-helix domain-containing protein</fullName>
    </submittedName>
</protein>
<dbReference type="SUPFAM" id="SSF46955">
    <property type="entry name" value="Putative DNA-binding domain"/>
    <property type="match status" value="1"/>
</dbReference>
<gene>
    <name evidence="2" type="ORF">ACFFN1_03020</name>
</gene>
<dbReference type="Gene3D" id="1.10.10.10">
    <property type="entry name" value="Winged helix-like DNA-binding domain superfamily/Winged helix DNA-binding domain"/>
    <property type="match status" value="1"/>
</dbReference>
<dbReference type="EMBL" id="JBHMAU010000025">
    <property type="protein sequence ID" value="MFB9775389.1"/>
    <property type="molecule type" value="Genomic_DNA"/>
</dbReference>
<dbReference type="Proteomes" id="UP001589707">
    <property type="component" value="Unassembled WGS sequence"/>
</dbReference>
<proteinExistence type="predicted"/>
<dbReference type="RefSeq" id="WP_376838476.1">
    <property type="nucleotide sequence ID" value="NZ_JBHMAU010000025.1"/>
</dbReference>
<dbReference type="InterPro" id="IPR041657">
    <property type="entry name" value="HTH_17"/>
</dbReference>
<evidence type="ECO:0000313" key="3">
    <source>
        <dbReference type="Proteomes" id="UP001589707"/>
    </source>
</evidence>
<dbReference type="InterPro" id="IPR036388">
    <property type="entry name" value="WH-like_DNA-bd_sf"/>
</dbReference>
<feature type="domain" description="Helix-turn-helix" evidence="1">
    <location>
        <begin position="14"/>
        <end position="62"/>
    </location>
</feature>
<reference evidence="2 3" key="1">
    <citation type="submission" date="2024-09" db="EMBL/GenBank/DDBJ databases">
        <authorList>
            <person name="Sun Q."/>
            <person name="Mori K."/>
        </authorList>
    </citation>
    <scope>NUCLEOTIDE SEQUENCE [LARGE SCALE GENOMIC DNA]</scope>
    <source>
        <strain evidence="2 3">JCM 11683</strain>
    </source>
</reference>
<name>A0ABV5WZC5_9MICO</name>
<keyword evidence="3" id="KW-1185">Reference proteome</keyword>
<comment type="caution">
    <text evidence="2">The sequence shown here is derived from an EMBL/GenBank/DDBJ whole genome shotgun (WGS) entry which is preliminary data.</text>
</comment>